<keyword evidence="12" id="KW-1185">Reference proteome</keyword>
<keyword evidence="9 10" id="KW-0472">Membrane</keyword>
<evidence type="ECO:0000256" key="10">
    <source>
        <dbReference type="SAM" id="Phobius"/>
    </source>
</evidence>
<feature type="transmembrane region" description="Helical" evidence="10">
    <location>
        <begin position="177"/>
        <end position="195"/>
    </location>
</feature>
<keyword evidence="8 10" id="KW-1133">Transmembrane helix</keyword>
<dbReference type="PANTHER" id="PTHR36122">
    <property type="entry name" value="NICOTINAMIDE RIBOSIDE TRANSPORTER PNUC"/>
    <property type="match status" value="1"/>
</dbReference>
<accession>A0ABZ2YGZ6</accession>
<comment type="subcellular location">
    <subcellularLocation>
        <location evidence="2">Cell membrane</location>
        <topology evidence="2">Multi-pass membrane protein</topology>
    </subcellularLocation>
</comment>
<evidence type="ECO:0000256" key="1">
    <source>
        <dbReference type="ARBA" id="ARBA00002672"/>
    </source>
</evidence>
<evidence type="ECO:0000256" key="6">
    <source>
        <dbReference type="ARBA" id="ARBA00022475"/>
    </source>
</evidence>
<feature type="transmembrane region" description="Helical" evidence="10">
    <location>
        <begin position="12"/>
        <end position="31"/>
    </location>
</feature>
<reference evidence="12" key="1">
    <citation type="submission" date="2024-03" db="EMBL/GenBank/DDBJ databases">
        <title>Chitinophaga horti sp. nov., isolated from garden soil.</title>
        <authorList>
            <person name="Lee D.S."/>
            <person name="Han D.M."/>
            <person name="Baek J.H."/>
            <person name="Choi D.G."/>
            <person name="Jeon J.H."/>
            <person name="Jeon C.O."/>
        </authorList>
    </citation>
    <scope>NUCLEOTIDE SEQUENCE [LARGE SCALE GENOMIC DNA]</scope>
    <source>
        <strain evidence="12">GPA1</strain>
    </source>
</reference>
<evidence type="ECO:0000256" key="8">
    <source>
        <dbReference type="ARBA" id="ARBA00022989"/>
    </source>
</evidence>
<sequence>MESFFQQVIDGFRLMSWQEATGVIFGIISVFCSRANSVWVYPTGLVSTGFFTYLFAKPDVGLYAEAGLNAYYFVMSIYGWFNWTRQKDGHDAVGISWMDRRDWRIALGIVVIGWAFIWWVLKSYTDSTVPVLDALVSATAWSGMWLLAKRKIENWVMLNVSNFIAVPLLLYKGLAPTAVLTVILFIVAVSGYFQWRRIYREQLNEHV</sequence>
<feature type="transmembrane region" description="Helical" evidence="10">
    <location>
        <begin position="38"/>
        <end position="56"/>
    </location>
</feature>
<organism evidence="11 12">
    <name type="scientific">Chitinophaga pollutisoli</name>
    <dbReference type="NCBI Taxonomy" id="3133966"/>
    <lineage>
        <taxon>Bacteria</taxon>
        <taxon>Pseudomonadati</taxon>
        <taxon>Bacteroidota</taxon>
        <taxon>Chitinophagia</taxon>
        <taxon>Chitinophagales</taxon>
        <taxon>Chitinophagaceae</taxon>
        <taxon>Chitinophaga</taxon>
    </lineage>
</organism>
<dbReference type="InterPro" id="IPR006419">
    <property type="entry name" value="NMN_transpt_PnuC"/>
</dbReference>
<proteinExistence type="inferred from homology"/>
<dbReference type="EMBL" id="CP149822">
    <property type="protein sequence ID" value="WZN39070.1"/>
    <property type="molecule type" value="Genomic_DNA"/>
</dbReference>
<evidence type="ECO:0000313" key="12">
    <source>
        <dbReference type="Proteomes" id="UP001485459"/>
    </source>
</evidence>
<keyword evidence="7 10" id="KW-0812">Transmembrane</keyword>
<evidence type="ECO:0000256" key="2">
    <source>
        <dbReference type="ARBA" id="ARBA00004651"/>
    </source>
</evidence>
<evidence type="ECO:0000256" key="7">
    <source>
        <dbReference type="ARBA" id="ARBA00022692"/>
    </source>
</evidence>
<evidence type="ECO:0000313" key="11">
    <source>
        <dbReference type="EMBL" id="WZN39070.1"/>
    </source>
</evidence>
<comment type="similarity">
    <text evidence="3">Belongs to the nicotinamide ribonucleoside (NR) uptake permease (TC 4.B.1) family.</text>
</comment>
<evidence type="ECO:0000256" key="5">
    <source>
        <dbReference type="ARBA" id="ARBA00022448"/>
    </source>
</evidence>
<feature type="transmembrane region" description="Helical" evidence="10">
    <location>
        <begin position="62"/>
        <end position="81"/>
    </location>
</feature>
<evidence type="ECO:0000256" key="3">
    <source>
        <dbReference type="ARBA" id="ARBA00006669"/>
    </source>
</evidence>
<dbReference type="Pfam" id="PF04973">
    <property type="entry name" value="NMN_transporter"/>
    <property type="match status" value="1"/>
</dbReference>
<comment type="function">
    <text evidence="1">Required for nicotinamide riboside transport across the inner membrane.</text>
</comment>
<protein>
    <recommendedName>
        <fullName evidence="4">Nicotinamide riboside transporter PnuC</fullName>
    </recommendedName>
</protein>
<name>A0ABZ2YGZ6_9BACT</name>
<dbReference type="PANTHER" id="PTHR36122:SF2">
    <property type="entry name" value="NICOTINAMIDE RIBOSIDE TRANSPORTER PNUC"/>
    <property type="match status" value="1"/>
</dbReference>
<dbReference type="RefSeq" id="WP_341834076.1">
    <property type="nucleotide sequence ID" value="NZ_CP149822.1"/>
</dbReference>
<dbReference type="NCBIfam" id="TIGR01528">
    <property type="entry name" value="NMN_trans_PnuC"/>
    <property type="match status" value="1"/>
</dbReference>
<evidence type="ECO:0000256" key="4">
    <source>
        <dbReference type="ARBA" id="ARBA00017522"/>
    </source>
</evidence>
<feature type="transmembrane region" description="Helical" evidence="10">
    <location>
        <begin position="102"/>
        <end position="121"/>
    </location>
</feature>
<dbReference type="Proteomes" id="UP001485459">
    <property type="component" value="Chromosome"/>
</dbReference>
<evidence type="ECO:0000256" key="9">
    <source>
        <dbReference type="ARBA" id="ARBA00023136"/>
    </source>
</evidence>
<gene>
    <name evidence="11" type="primary">pnuC</name>
    <name evidence="11" type="ORF">WJU16_13765</name>
</gene>
<keyword evidence="5" id="KW-0813">Transport</keyword>
<keyword evidence="6" id="KW-1003">Cell membrane</keyword>